<keyword evidence="3" id="KW-1185">Reference proteome</keyword>
<reference evidence="2 3" key="1">
    <citation type="submission" date="2016-08" db="EMBL/GenBank/DDBJ databases">
        <authorList>
            <consortium name="Lentinula edodes genome sequencing consortium"/>
            <person name="Sakamoto Y."/>
            <person name="Nakade K."/>
            <person name="Sato S."/>
            <person name="Yoshida Y."/>
            <person name="Miyazaki K."/>
            <person name="Natsume S."/>
            <person name="Konno N."/>
        </authorList>
    </citation>
    <scope>NUCLEOTIDE SEQUENCE [LARGE SCALE GENOMIC DNA]</scope>
    <source>
        <strain evidence="2 3">NBRC 111202</strain>
    </source>
</reference>
<dbReference type="AlphaFoldDB" id="A0A1Q3EHF5"/>
<dbReference type="EMBL" id="BDGU01000339">
    <property type="protein sequence ID" value="GAW06658.1"/>
    <property type="molecule type" value="Genomic_DNA"/>
</dbReference>
<feature type="compositionally biased region" description="Low complexity" evidence="1">
    <location>
        <begin position="20"/>
        <end position="33"/>
    </location>
</feature>
<dbReference type="Proteomes" id="UP000188533">
    <property type="component" value="Unassembled WGS sequence"/>
</dbReference>
<feature type="compositionally biased region" description="Basic and acidic residues" evidence="1">
    <location>
        <begin position="47"/>
        <end position="62"/>
    </location>
</feature>
<comment type="caution">
    <text evidence="2">The sequence shown here is derived from an EMBL/GenBank/DDBJ whole genome shotgun (WGS) entry which is preliminary data.</text>
</comment>
<evidence type="ECO:0000313" key="3">
    <source>
        <dbReference type="Proteomes" id="UP000188533"/>
    </source>
</evidence>
<evidence type="ECO:0000256" key="1">
    <source>
        <dbReference type="SAM" id="MobiDB-lite"/>
    </source>
</evidence>
<reference evidence="2 3" key="2">
    <citation type="submission" date="2017-02" db="EMBL/GenBank/DDBJ databases">
        <title>A genome survey and senescence transcriptome analysis in Lentinula edodes.</title>
        <authorList>
            <person name="Sakamoto Y."/>
            <person name="Nakade K."/>
            <person name="Sato S."/>
            <person name="Yoshida Y."/>
            <person name="Miyazaki K."/>
            <person name="Natsume S."/>
            <person name="Konno N."/>
        </authorList>
    </citation>
    <scope>NUCLEOTIDE SEQUENCE [LARGE SCALE GENOMIC DNA]</scope>
    <source>
        <strain evidence="2 3">NBRC 111202</strain>
    </source>
</reference>
<proteinExistence type="predicted"/>
<sequence length="116" mass="12449">MLLTRLQDFVPHGDHRPPTSSSNAAPSSIMSNMTGFGKGCPGLPAPDGHEADKFGHQSKLDSHFNSGIGEKALNPQGVLCPSQGAYHQERNNEYTQLHAQVGSLIVGCDYIVQHIV</sequence>
<name>A0A1Q3EHF5_LENED</name>
<feature type="region of interest" description="Disordered" evidence="1">
    <location>
        <begin position="1"/>
        <end position="67"/>
    </location>
</feature>
<organism evidence="2 3">
    <name type="scientific">Lentinula edodes</name>
    <name type="common">Shiitake mushroom</name>
    <name type="synonym">Lentinus edodes</name>
    <dbReference type="NCBI Taxonomy" id="5353"/>
    <lineage>
        <taxon>Eukaryota</taxon>
        <taxon>Fungi</taxon>
        <taxon>Dikarya</taxon>
        <taxon>Basidiomycota</taxon>
        <taxon>Agaricomycotina</taxon>
        <taxon>Agaricomycetes</taxon>
        <taxon>Agaricomycetidae</taxon>
        <taxon>Agaricales</taxon>
        <taxon>Marasmiineae</taxon>
        <taxon>Omphalotaceae</taxon>
        <taxon>Lentinula</taxon>
    </lineage>
</organism>
<accession>A0A1Q3EHF5</accession>
<protein>
    <submittedName>
        <fullName evidence="2">Uncharacterized protein</fullName>
    </submittedName>
</protein>
<evidence type="ECO:0000313" key="2">
    <source>
        <dbReference type="EMBL" id="GAW06658.1"/>
    </source>
</evidence>
<gene>
    <name evidence="2" type="ORF">LENED_008597</name>
</gene>